<dbReference type="SUPFAM" id="SSF55729">
    <property type="entry name" value="Acyl-CoA N-acyltransferases (Nat)"/>
    <property type="match status" value="1"/>
</dbReference>
<organism evidence="5 6">
    <name type="scientific">Sporosarcina aquimarina</name>
    <dbReference type="NCBI Taxonomy" id="114975"/>
    <lineage>
        <taxon>Bacteria</taxon>
        <taxon>Bacillati</taxon>
        <taxon>Bacillota</taxon>
        <taxon>Bacilli</taxon>
        <taxon>Bacillales</taxon>
        <taxon>Caryophanaceae</taxon>
        <taxon>Sporosarcina</taxon>
    </lineage>
</organism>
<dbReference type="RefSeq" id="WP_317935303.1">
    <property type="nucleotide sequence ID" value="NZ_JAUBDH010000003.1"/>
</dbReference>
<comment type="similarity">
    <text evidence="3">Belongs to the acetyltransferase family. RimJ subfamily.</text>
</comment>
<evidence type="ECO:0000256" key="1">
    <source>
        <dbReference type="ARBA" id="ARBA00022679"/>
    </source>
</evidence>
<evidence type="ECO:0000256" key="2">
    <source>
        <dbReference type="ARBA" id="ARBA00023315"/>
    </source>
</evidence>
<dbReference type="GO" id="GO:0016740">
    <property type="term" value="F:transferase activity"/>
    <property type="evidence" value="ECO:0007669"/>
    <property type="project" value="UniProtKB-KW"/>
</dbReference>
<dbReference type="InterPro" id="IPR051531">
    <property type="entry name" value="N-acetyltransferase"/>
</dbReference>
<feature type="domain" description="N-acetyltransferase" evidence="4">
    <location>
        <begin position="3"/>
        <end position="164"/>
    </location>
</feature>
<dbReference type="EMBL" id="JAUBDH010000003">
    <property type="protein sequence ID" value="MDW0109762.1"/>
    <property type="molecule type" value="Genomic_DNA"/>
</dbReference>
<evidence type="ECO:0000313" key="6">
    <source>
        <dbReference type="Proteomes" id="UP001280629"/>
    </source>
</evidence>
<dbReference type="InterPro" id="IPR016181">
    <property type="entry name" value="Acyl_CoA_acyltransferase"/>
</dbReference>
<gene>
    <name evidence="5" type="ORF">QT716_06795</name>
</gene>
<name>A0ABU4G279_9BACL</name>
<keyword evidence="2" id="KW-0012">Acyltransferase</keyword>
<dbReference type="Proteomes" id="UP001280629">
    <property type="component" value="Unassembled WGS sequence"/>
</dbReference>
<dbReference type="Pfam" id="PF13302">
    <property type="entry name" value="Acetyltransf_3"/>
    <property type="match status" value="1"/>
</dbReference>
<dbReference type="EC" id="2.-.-.-" evidence="5"/>
<evidence type="ECO:0000313" key="5">
    <source>
        <dbReference type="EMBL" id="MDW0109762.1"/>
    </source>
</evidence>
<evidence type="ECO:0000259" key="4">
    <source>
        <dbReference type="PROSITE" id="PS51186"/>
    </source>
</evidence>
<dbReference type="PANTHER" id="PTHR43792:SF8">
    <property type="entry name" value="[RIBOSOMAL PROTEIN US5]-ALANINE N-ACETYLTRANSFERASE"/>
    <property type="match status" value="1"/>
</dbReference>
<keyword evidence="1 5" id="KW-0808">Transferase</keyword>
<evidence type="ECO:0000256" key="3">
    <source>
        <dbReference type="ARBA" id="ARBA00038502"/>
    </source>
</evidence>
<keyword evidence="6" id="KW-1185">Reference proteome</keyword>
<dbReference type="Gene3D" id="3.40.630.30">
    <property type="match status" value="1"/>
</dbReference>
<sequence length="173" mass="20002">MNIVIEKLKDTDAESLYEFEIENRKFFEDMVPSRGDDFYKPEGFKVRHESLLEEQDKGFSFFYLIKDKNDSILGRINLVDIDETEKVGFLGYRVGQIHTGKGVAKKALSLLLKTIVELDIKKVKAKTTTNNIASQKVLEQNGFEHTETSPKEFEMNGQMLNFVNYTWINKSSF</sequence>
<dbReference type="PANTHER" id="PTHR43792">
    <property type="entry name" value="GNAT FAMILY, PUTATIVE (AFU_ORTHOLOGUE AFUA_3G00765)-RELATED-RELATED"/>
    <property type="match status" value="1"/>
</dbReference>
<reference evidence="5 6" key="1">
    <citation type="submission" date="2023-06" db="EMBL/GenBank/DDBJ databases">
        <title>Sporosarcina sp. nov., isolated from Korean traditional fermented seafood 'Jeotgal'.</title>
        <authorList>
            <person name="Yang A.-I."/>
            <person name="Shin N.-R."/>
        </authorList>
    </citation>
    <scope>NUCLEOTIDE SEQUENCE [LARGE SCALE GENOMIC DNA]</scope>
    <source>
        <strain evidence="5 6">KCTC3840</strain>
    </source>
</reference>
<protein>
    <submittedName>
        <fullName evidence="5">GNAT family protein</fullName>
        <ecNumber evidence="5">2.-.-.-</ecNumber>
    </submittedName>
</protein>
<dbReference type="InterPro" id="IPR000182">
    <property type="entry name" value="GNAT_dom"/>
</dbReference>
<accession>A0ABU4G279</accession>
<proteinExistence type="inferred from homology"/>
<dbReference type="PROSITE" id="PS51186">
    <property type="entry name" value="GNAT"/>
    <property type="match status" value="1"/>
</dbReference>
<comment type="caution">
    <text evidence="5">The sequence shown here is derived from an EMBL/GenBank/DDBJ whole genome shotgun (WGS) entry which is preliminary data.</text>
</comment>